<dbReference type="EMBL" id="OZ004258">
    <property type="protein sequence ID" value="CAK7913014.1"/>
    <property type="molecule type" value="Genomic_DNA"/>
</dbReference>
<feature type="transmembrane region" description="Helical" evidence="8">
    <location>
        <begin position="92"/>
        <end position="110"/>
    </location>
</feature>
<evidence type="ECO:0000259" key="9">
    <source>
        <dbReference type="PROSITE" id="PS50922"/>
    </source>
</evidence>
<evidence type="ECO:0000256" key="4">
    <source>
        <dbReference type="ARBA" id="ARBA00022989"/>
    </source>
</evidence>
<evidence type="ECO:0000313" key="10">
    <source>
        <dbReference type="EMBL" id="CAK7913014.1"/>
    </source>
</evidence>
<organism evidence="10 11">
    <name type="scientific">[Candida] anglica</name>
    <dbReference type="NCBI Taxonomy" id="148631"/>
    <lineage>
        <taxon>Eukaryota</taxon>
        <taxon>Fungi</taxon>
        <taxon>Dikarya</taxon>
        <taxon>Ascomycota</taxon>
        <taxon>Saccharomycotina</taxon>
        <taxon>Pichiomycetes</taxon>
        <taxon>Debaryomycetaceae</taxon>
        <taxon>Kurtzmaniella</taxon>
    </lineage>
</organism>
<dbReference type="InterPro" id="IPR006634">
    <property type="entry name" value="TLC-dom"/>
</dbReference>
<feature type="transmembrane region" description="Helical" evidence="8">
    <location>
        <begin position="364"/>
        <end position="388"/>
    </location>
</feature>
<protein>
    <submittedName>
        <fullName evidence="10">Ceramide synthase Lag1p</fullName>
    </submittedName>
</protein>
<keyword evidence="5 6" id="KW-0472">Membrane</keyword>
<evidence type="ECO:0000256" key="6">
    <source>
        <dbReference type="PROSITE-ProRule" id="PRU00205"/>
    </source>
</evidence>
<gene>
    <name evidence="10" type="primary">LAG1</name>
    <name evidence="10" type="ORF">CAAN4_F09648</name>
</gene>
<name>A0ABP0EJP1_9ASCO</name>
<evidence type="ECO:0000256" key="1">
    <source>
        <dbReference type="ARBA" id="ARBA00004141"/>
    </source>
</evidence>
<feature type="region of interest" description="Disordered" evidence="7">
    <location>
        <begin position="401"/>
        <end position="425"/>
    </location>
</feature>
<dbReference type="PANTHER" id="PTHR12560:SF0">
    <property type="entry name" value="LD18904P"/>
    <property type="match status" value="1"/>
</dbReference>
<feature type="region of interest" description="Disordered" evidence="7">
    <location>
        <begin position="1"/>
        <end position="75"/>
    </location>
</feature>
<feature type="transmembrane region" description="Helical" evidence="8">
    <location>
        <begin position="143"/>
        <end position="165"/>
    </location>
</feature>
<feature type="compositionally biased region" description="Acidic residues" evidence="7">
    <location>
        <begin position="404"/>
        <end position="425"/>
    </location>
</feature>
<feature type="transmembrane region" description="Helical" evidence="8">
    <location>
        <begin position="192"/>
        <end position="212"/>
    </location>
</feature>
<feature type="transmembrane region" description="Helical" evidence="8">
    <location>
        <begin position="232"/>
        <end position="249"/>
    </location>
</feature>
<dbReference type="SMART" id="SM00724">
    <property type="entry name" value="TLC"/>
    <property type="match status" value="1"/>
</dbReference>
<evidence type="ECO:0000256" key="7">
    <source>
        <dbReference type="SAM" id="MobiDB-lite"/>
    </source>
</evidence>
<evidence type="ECO:0000256" key="3">
    <source>
        <dbReference type="ARBA" id="ARBA00022692"/>
    </source>
</evidence>
<evidence type="ECO:0000256" key="8">
    <source>
        <dbReference type="SAM" id="Phobius"/>
    </source>
</evidence>
<dbReference type="Proteomes" id="UP001497600">
    <property type="component" value="Chromosome F"/>
</dbReference>
<proteinExistence type="inferred from homology"/>
<dbReference type="InterPro" id="IPR016439">
    <property type="entry name" value="Lag1/Lac1-like"/>
</dbReference>
<dbReference type="PIRSF" id="PIRSF005225">
    <property type="entry name" value="LAG1_LAC1"/>
    <property type="match status" value="1"/>
</dbReference>
<evidence type="ECO:0000313" key="11">
    <source>
        <dbReference type="Proteomes" id="UP001497600"/>
    </source>
</evidence>
<feature type="compositionally biased region" description="Polar residues" evidence="7">
    <location>
        <begin position="1"/>
        <end position="15"/>
    </location>
</feature>
<keyword evidence="4 8" id="KW-1133">Transmembrane helix</keyword>
<feature type="transmembrane region" description="Helical" evidence="8">
    <location>
        <begin position="315"/>
        <end position="336"/>
    </location>
</feature>
<comment type="similarity">
    <text evidence="2">Belongs to the sphingosine N-acyltransferase family.</text>
</comment>
<comment type="subcellular location">
    <subcellularLocation>
        <location evidence="1">Membrane</location>
        <topology evidence="1">Multi-pass membrane protein</topology>
    </subcellularLocation>
</comment>
<evidence type="ECO:0000256" key="5">
    <source>
        <dbReference type="ARBA" id="ARBA00023136"/>
    </source>
</evidence>
<accession>A0ABP0EJP1</accession>
<feature type="domain" description="TLC" evidence="9">
    <location>
        <begin position="182"/>
        <end position="396"/>
    </location>
</feature>
<dbReference type="PANTHER" id="PTHR12560">
    <property type="entry name" value="LONGEVITY ASSURANCE FACTOR 1 LAG1"/>
    <property type="match status" value="1"/>
</dbReference>
<reference evidence="10 11" key="1">
    <citation type="submission" date="2024-01" db="EMBL/GenBank/DDBJ databases">
        <authorList>
            <consortium name="Genoscope - CEA"/>
            <person name="William W."/>
        </authorList>
    </citation>
    <scope>NUCLEOTIDE SEQUENCE [LARGE SCALE GENOMIC DNA]</scope>
    <source>
        <strain evidence="10 11">29B2s-10</strain>
    </source>
</reference>
<keyword evidence="11" id="KW-1185">Reference proteome</keyword>
<evidence type="ECO:0000256" key="2">
    <source>
        <dbReference type="ARBA" id="ARBA00009808"/>
    </source>
</evidence>
<keyword evidence="3 6" id="KW-0812">Transmembrane</keyword>
<feature type="transmembrane region" description="Helical" evidence="8">
    <location>
        <begin position="261"/>
        <end position="279"/>
    </location>
</feature>
<sequence>MTRSDSGTKASTATRTAPPIDGSAFVSSDSALAETPAQPAISTTTTSSNAHASNPHSKSHPAGSDPSGKTPSHGSLYKSSYSAAIERNQIHISRLLLTAFYVVHVLYTPATPYTSKFIHLQYPTGEVNPVDGGLLYDIGHDDVYFIIFWVVTLTFLRSALMSYCFKPLATHVCKIHSNKAITRFAEQGWANFYYMCSFALGVYLYVGSPYFMSLDHLFVGWPHYQLTALFKKYYLISIAFWVQQFFVLNIEERRKDHYQMFSHHIITFALVVGSYYYYFTRIGHAILMIMDSVDIFLVTAKMLKYSGFTRACDVMFILFLGSWIILRHGVYNVLFYHTWRHSQDLMVGTECQAGVEMKRCWTPFIMNVFKALLGGLQILTMVWMYFILKVAYKVIMGKGAEDVRSDEDDTEEEHDEKEEEVDEED</sequence>
<dbReference type="Pfam" id="PF03798">
    <property type="entry name" value="TRAM_LAG1_CLN8"/>
    <property type="match status" value="1"/>
</dbReference>
<dbReference type="PROSITE" id="PS50922">
    <property type="entry name" value="TLC"/>
    <property type="match status" value="1"/>
</dbReference>